<keyword evidence="3" id="KW-1003">Cell membrane</keyword>
<comment type="subcellular location">
    <subcellularLocation>
        <location evidence="1">Cell membrane</location>
        <topology evidence="1">Single-pass type I membrane protein</topology>
    </subcellularLocation>
</comment>
<feature type="non-terminal residue" evidence="14">
    <location>
        <position position="1"/>
    </location>
</feature>
<comment type="similarity">
    <text evidence="2">Belongs to the FRAS1 family.</text>
</comment>
<keyword evidence="4" id="KW-0812">Transmembrane</keyword>
<keyword evidence="6" id="KW-0732">Signal</keyword>
<dbReference type="Pfam" id="PF03160">
    <property type="entry name" value="Calx-beta"/>
    <property type="match status" value="2"/>
</dbReference>
<dbReference type="STRING" id="118797.A0A340X056"/>
<keyword evidence="11" id="KW-0325">Glycoprotein</keyword>
<dbReference type="InterPro" id="IPR003644">
    <property type="entry name" value="Calx_beta"/>
</dbReference>
<evidence type="ECO:0000256" key="5">
    <source>
        <dbReference type="ARBA" id="ARBA00022723"/>
    </source>
</evidence>
<evidence type="ECO:0000256" key="10">
    <source>
        <dbReference type="ARBA" id="ARBA00023136"/>
    </source>
</evidence>
<dbReference type="GO" id="GO:0048513">
    <property type="term" value="P:animal organ development"/>
    <property type="evidence" value="ECO:0007669"/>
    <property type="project" value="UniProtKB-ARBA"/>
</dbReference>
<protein>
    <submittedName>
        <fullName evidence="14">FRAS1-related extracellular matrix protein 2-like</fullName>
    </submittedName>
</protein>
<keyword evidence="8" id="KW-0106">Calcium</keyword>
<organism evidence="13 14">
    <name type="scientific">Lipotes vexillifer</name>
    <name type="common">Yangtze river dolphin</name>
    <dbReference type="NCBI Taxonomy" id="118797"/>
    <lineage>
        <taxon>Eukaryota</taxon>
        <taxon>Metazoa</taxon>
        <taxon>Chordata</taxon>
        <taxon>Craniata</taxon>
        <taxon>Vertebrata</taxon>
        <taxon>Euteleostomi</taxon>
        <taxon>Mammalia</taxon>
        <taxon>Eutheria</taxon>
        <taxon>Laurasiatheria</taxon>
        <taxon>Artiodactyla</taxon>
        <taxon>Whippomorpha</taxon>
        <taxon>Cetacea</taxon>
        <taxon>Odontoceti</taxon>
        <taxon>Lipotidae</taxon>
        <taxon>Lipotes</taxon>
    </lineage>
</organism>
<dbReference type="SUPFAM" id="SSF141072">
    <property type="entry name" value="CalX-like"/>
    <property type="match status" value="3"/>
</dbReference>
<dbReference type="PANTHER" id="PTHR45739">
    <property type="entry name" value="MATRIX PROTEIN, PUTATIVE-RELATED"/>
    <property type="match status" value="1"/>
</dbReference>
<keyword evidence="10" id="KW-0472">Membrane</keyword>
<evidence type="ECO:0000256" key="7">
    <source>
        <dbReference type="ARBA" id="ARBA00022737"/>
    </source>
</evidence>
<dbReference type="SMART" id="SM00237">
    <property type="entry name" value="Calx_beta"/>
    <property type="match status" value="3"/>
</dbReference>
<dbReference type="GO" id="GO:0007154">
    <property type="term" value="P:cell communication"/>
    <property type="evidence" value="ECO:0007669"/>
    <property type="project" value="InterPro"/>
</dbReference>
<dbReference type="Gene3D" id="2.60.40.2030">
    <property type="match status" value="3"/>
</dbReference>
<feature type="non-terminal residue" evidence="14">
    <location>
        <position position="345"/>
    </location>
</feature>
<dbReference type="AlphaFoldDB" id="A0A340X056"/>
<evidence type="ECO:0000313" key="14">
    <source>
        <dbReference type="RefSeq" id="XP_007453272.1"/>
    </source>
</evidence>
<dbReference type="InterPro" id="IPR051561">
    <property type="entry name" value="FRAS1_ECM"/>
</dbReference>
<dbReference type="GO" id="GO:0046872">
    <property type="term" value="F:metal ion binding"/>
    <property type="evidence" value="ECO:0007669"/>
    <property type="project" value="UniProtKB-KW"/>
</dbReference>
<evidence type="ECO:0000256" key="11">
    <source>
        <dbReference type="ARBA" id="ARBA00023180"/>
    </source>
</evidence>
<evidence type="ECO:0000256" key="4">
    <source>
        <dbReference type="ARBA" id="ARBA00022692"/>
    </source>
</evidence>
<dbReference type="GO" id="GO:0048731">
    <property type="term" value="P:system development"/>
    <property type="evidence" value="ECO:0007669"/>
    <property type="project" value="UniProtKB-ARBA"/>
</dbReference>
<reference evidence="14" key="1">
    <citation type="submission" date="2025-08" db="UniProtKB">
        <authorList>
            <consortium name="RefSeq"/>
        </authorList>
    </citation>
    <scope>IDENTIFICATION</scope>
</reference>
<dbReference type="GO" id="GO:0009653">
    <property type="term" value="P:anatomical structure morphogenesis"/>
    <property type="evidence" value="ECO:0007669"/>
    <property type="project" value="TreeGrafter"/>
</dbReference>
<evidence type="ECO:0000256" key="1">
    <source>
        <dbReference type="ARBA" id="ARBA00004251"/>
    </source>
</evidence>
<evidence type="ECO:0000313" key="13">
    <source>
        <dbReference type="Proteomes" id="UP000265300"/>
    </source>
</evidence>
<dbReference type="KEGG" id="lve:103073856"/>
<feature type="domain" description="Calx-beta" evidence="12">
    <location>
        <begin position="231"/>
        <end position="335"/>
    </location>
</feature>
<dbReference type="InParanoid" id="A0A340X056"/>
<accession>A0A340X056</accession>
<dbReference type="PANTHER" id="PTHR45739:SF4">
    <property type="entry name" value="FRAS1-RELATED EXTRACELLULAR MATRIX PROTEIN 2"/>
    <property type="match status" value="1"/>
</dbReference>
<keyword evidence="9" id="KW-1133">Transmembrane helix</keyword>
<keyword evidence="13" id="KW-1185">Reference proteome</keyword>
<dbReference type="GO" id="GO:0005886">
    <property type="term" value="C:plasma membrane"/>
    <property type="evidence" value="ECO:0007669"/>
    <property type="project" value="UniProtKB-SubCell"/>
</dbReference>
<evidence type="ECO:0000256" key="9">
    <source>
        <dbReference type="ARBA" id="ARBA00022989"/>
    </source>
</evidence>
<feature type="domain" description="Calx-beta" evidence="12">
    <location>
        <begin position="2"/>
        <end position="96"/>
    </location>
</feature>
<proteinExistence type="inferred from homology"/>
<sequence>PILYFGGVEYPVDESIGSVDVRVWRAGTDLSQASSVTVRSQKTEPPSADAGTDYVGISRNLDFAPGVNMQTVRVIVLDDLGQPVLEGIEKFELVLRMPMNAALGDPSKATVAINDSVSDLPKMQFKERVYTGNENDGQIVVMIHRSGDIQYRSSVRCYTRQGSAQVMMDFEERPNTDISTITFLPGETEKPCILELMDDVLYEEIEELRLVLGTPQSNSPFGAVVGEQNETLIRIRDDADKTIIKFGETKFSVSEPKEPGQSVVIKIPVIRQGDTSKVSVVRVHTKDGSATSGKDYHPVSEEIEFKEGEIQHIVEIEVIFDGVREMREAFTVHLKPDENMIAETQ</sequence>
<dbReference type="RefSeq" id="XP_007453272.1">
    <property type="nucleotide sequence ID" value="XM_007453210.1"/>
</dbReference>
<dbReference type="InterPro" id="IPR038081">
    <property type="entry name" value="CalX-like_sf"/>
</dbReference>
<keyword evidence="5" id="KW-0479">Metal-binding</keyword>
<dbReference type="FunFam" id="2.60.40.2030:FF:000006">
    <property type="entry name" value="Fraser extracellular matrix complex subunit 1"/>
    <property type="match status" value="1"/>
</dbReference>
<dbReference type="Proteomes" id="UP000265300">
    <property type="component" value="Unplaced"/>
</dbReference>
<gene>
    <name evidence="14" type="primary">LOC103073856</name>
</gene>
<evidence type="ECO:0000256" key="6">
    <source>
        <dbReference type="ARBA" id="ARBA00022729"/>
    </source>
</evidence>
<evidence type="ECO:0000256" key="8">
    <source>
        <dbReference type="ARBA" id="ARBA00022837"/>
    </source>
</evidence>
<evidence type="ECO:0000256" key="2">
    <source>
        <dbReference type="ARBA" id="ARBA00005529"/>
    </source>
</evidence>
<feature type="domain" description="Calx-beta" evidence="12">
    <location>
        <begin position="111"/>
        <end position="213"/>
    </location>
</feature>
<dbReference type="OrthoDB" id="430044at2759"/>
<name>A0A340X056_LIPVE</name>
<evidence type="ECO:0000256" key="3">
    <source>
        <dbReference type="ARBA" id="ARBA00022475"/>
    </source>
</evidence>
<dbReference type="GeneID" id="103073856"/>
<evidence type="ECO:0000259" key="12">
    <source>
        <dbReference type="SMART" id="SM00237"/>
    </source>
</evidence>
<keyword evidence="7" id="KW-0677">Repeat</keyword>